<dbReference type="EMBL" id="LXQA010165603">
    <property type="protein sequence ID" value="MCI28424.1"/>
    <property type="molecule type" value="Genomic_DNA"/>
</dbReference>
<name>A0A392QX49_9FABA</name>
<evidence type="ECO:0000313" key="1">
    <source>
        <dbReference type="EMBL" id="MCI28424.1"/>
    </source>
</evidence>
<proteinExistence type="predicted"/>
<keyword evidence="2" id="KW-1185">Reference proteome</keyword>
<comment type="caution">
    <text evidence="1">The sequence shown here is derived from an EMBL/GenBank/DDBJ whole genome shotgun (WGS) entry which is preliminary data.</text>
</comment>
<reference evidence="1 2" key="1">
    <citation type="journal article" date="2018" name="Front. Plant Sci.">
        <title>Red Clover (Trifolium pratense) and Zigzag Clover (T. medium) - A Picture of Genomic Similarities and Differences.</title>
        <authorList>
            <person name="Dluhosova J."/>
            <person name="Istvanek J."/>
            <person name="Nedelnik J."/>
            <person name="Repkova J."/>
        </authorList>
    </citation>
    <scope>NUCLEOTIDE SEQUENCE [LARGE SCALE GENOMIC DNA]</scope>
    <source>
        <strain evidence="2">cv. 10/8</strain>
        <tissue evidence="1">Leaf</tissue>
    </source>
</reference>
<evidence type="ECO:0000313" key="2">
    <source>
        <dbReference type="Proteomes" id="UP000265520"/>
    </source>
</evidence>
<protein>
    <submittedName>
        <fullName evidence="1">Uncharacterized protein</fullName>
    </submittedName>
</protein>
<dbReference type="AlphaFoldDB" id="A0A392QX49"/>
<sequence length="50" mass="5422">MISRDVLEAECSRSSDVCSEQNELEQQVVGTARGEVVRPSVRRGSVSDIG</sequence>
<organism evidence="1 2">
    <name type="scientific">Trifolium medium</name>
    <dbReference type="NCBI Taxonomy" id="97028"/>
    <lineage>
        <taxon>Eukaryota</taxon>
        <taxon>Viridiplantae</taxon>
        <taxon>Streptophyta</taxon>
        <taxon>Embryophyta</taxon>
        <taxon>Tracheophyta</taxon>
        <taxon>Spermatophyta</taxon>
        <taxon>Magnoliopsida</taxon>
        <taxon>eudicotyledons</taxon>
        <taxon>Gunneridae</taxon>
        <taxon>Pentapetalae</taxon>
        <taxon>rosids</taxon>
        <taxon>fabids</taxon>
        <taxon>Fabales</taxon>
        <taxon>Fabaceae</taxon>
        <taxon>Papilionoideae</taxon>
        <taxon>50 kb inversion clade</taxon>
        <taxon>NPAAA clade</taxon>
        <taxon>Hologalegina</taxon>
        <taxon>IRL clade</taxon>
        <taxon>Trifolieae</taxon>
        <taxon>Trifolium</taxon>
    </lineage>
</organism>
<accession>A0A392QX49</accession>
<dbReference type="Proteomes" id="UP000265520">
    <property type="component" value="Unassembled WGS sequence"/>
</dbReference>